<name>A0AA45WP28_9BACL</name>
<protein>
    <recommendedName>
        <fullName evidence="7">Cobyrinate a,c-diamide synthase</fullName>
        <ecNumber evidence="7">6.3.5.11</ecNumber>
    </recommendedName>
    <alternativeName>
        <fullName evidence="7">Cobyrinic acid a,c-diamide synthetase</fullName>
    </alternativeName>
</protein>
<keyword evidence="11" id="KW-1185">Reference proteome</keyword>
<dbReference type="Gene3D" id="3.40.50.300">
    <property type="entry name" value="P-loop containing nucleotide triphosphate hydrolases"/>
    <property type="match status" value="2"/>
</dbReference>
<dbReference type="GO" id="GO:0042242">
    <property type="term" value="F:cobyrinic acid a,c-diamide synthase activity"/>
    <property type="evidence" value="ECO:0007669"/>
    <property type="project" value="UniProtKB-UniRule"/>
</dbReference>
<dbReference type="InterPro" id="IPR002586">
    <property type="entry name" value="CobQ/CobB/MinD/ParA_Nub-bd_dom"/>
</dbReference>
<comment type="similarity">
    <text evidence="7">Belongs to the CobB/CbiA family.</text>
</comment>
<comment type="domain">
    <text evidence="7">Comprises of two domains. The C-terminal domain contains the binding site for glutamine and catalyzes the hydrolysis of this substrate to glutamate and ammonia. The N-terminal domain is anticipated to bind ATP and cobyrinate and catalyzes the ultimate synthesis of the diamide product. The ammonia produced via the glutaminase domain is probably translocated to the adjacent domain via a molecular tunnel, where it reacts with an activated intermediate.</text>
</comment>
<dbReference type="InterPro" id="IPR004484">
    <property type="entry name" value="CbiA/CobB_synth"/>
</dbReference>
<comment type="pathway">
    <text evidence="7">Cofactor biosynthesis; adenosylcobalamin biosynthesis; cob(II)yrinate a,c-diamide from sirohydrochlorin (anaerobic route): step 10/10.</text>
</comment>
<keyword evidence="5 7" id="KW-0460">Magnesium</keyword>
<keyword evidence="3 7" id="KW-0547">Nucleotide-binding</keyword>
<dbReference type="PANTHER" id="PTHR43873">
    <property type="entry name" value="COBYRINATE A,C-DIAMIDE SYNTHASE"/>
    <property type="match status" value="1"/>
</dbReference>
<dbReference type="InterPro" id="IPR029062">
    <property type="entry name" value="Class_I_gatase-like"/>
</dbReference>
<dbReference type="InterPro" id="IPR027417">
    <property type="entry name" value="P-loop_NTPase"/>
</dbReference>
<dbReference type="InterPro" id="IPR011698">
    <property type="entry name" value="GATase_3"/>
</dbReference>
<comment type="catalytic activity">
    <reaction evidence="7">
        <text>cob(II)yrinate + 2 L-glutamine + 2 ATP + 2 H2O = cob(II)yrinate a,c diamide + 2 L-glutamate + 2 ADP + 2 phosphate + 2 H(+)</text>
        <dbReference type="Rhea" id="RHEA:26289"/>
        <dbReference type="ChEBI" id="CHEBI:15377"/>
        <dbReference type="ChEBI" id="CHEBI:15378"/>
        <dbReference type="ChEBI" id="CHEBI:29985"/>
        <dbReference type="ChEBI" id="CHEBI:30616"/>
        <dbReference type="ChEBI" id="CHEBI:43474"/>
        <dbReference type="ChEBI" id="CHEBI:58359"/>
        <dbReference type="ChEBI" id="CHEBI:58537"/>
        <dbReference type="ChEBI" id="CHEBI:58894"/>
        <dbReference type="ChEBI" id="CHEBI:456216"/>
        <dbReference type="EC" id="6.3.5.11"/>
    </reaction>
</comment>
<reference evidence="10" key="1">
    <citation type="submission" date="2017-05" db="EMBL/GenBank/DDBJ databases">
        <authorList>
            <person name="Varghese N."/>
            <person name="Submissions S."/>
        </authorList>
    </citation>
    <scope>NUCLEOTIDE SEQUENCE</scope>
    <source>
        <strain evidence="10">DSM 45262</strain>
    </source>
</reference>
<dbReference type="SUPFAM" id="SSF52540">
    <property type="entry name" value="P-loop containing nucleoside triphosphate hydrolases"/>
    <property type="match status" value="1"/>
</dbReference>
<evidence type="ECO:0000256" key="1">
    <source>
        <dbReference type="ARBA" id="ARBA00001946"/>
    </source>
</evidence>
<evidence type="ECO:0000256" key="7">
    <source>
        <dbReference type="HAMAP-Rule" id="MF_00027"/>
    </source>
</evidence>
<dbReference type="GO" id="GO:0005524">
    <property type="term" value="F:ATP binding"/>
    <property type="evidence" value="ECO:0007669"/>
    <property type="project" value="UniProtKB-UniRule"/>
</dbReference>
<dbReference type="EC" id="6.3.5.11" evidence="7"/>
<sequence length="468" mass="51305">MMKRPRLLIAGTGSGVGKTTITLGVMAAFRRRGLKVQGFKCGPDYIDPTYHTAVTGRVSRNVDTWMLTEENMRECFIRGSDGADLSVVEGVMGLYDGKDPLSEQGSSASIAMALDCPVILVVNVQSMARSAAAVVLGYQRLNPQVAIRGVIANRAGSEGHYRLVKAAIEQECGIPVLGWLARDESMRLPERHLGLVPAVERGECEDLFAQLADKVEQGVDMERLLAIAQDAPPLSMPSSSYLDAVPVLPGAPVVAVAKDSAFHFYYPENLELLERLGAKLVFFSPLADEAVPEEADGLLIGGGFPEEFAERLSRNERTKQSIRRFIQCGKPVFAECGGYMYLARSIETTSGQVYPMVGFIPGRVRMQHRLSALGYREVRATDDNLLFAKGESARGHEFHYSSLEPEAGSTWPFAYTSEGRRGEMKEGYAQANVLAGYTHLHFVSNSRIAARFLQHCTKARQQRSGEYA</sequence>
<dbReference type="PANTHER" id="PTHR43873:SF1">
    <property type="entry name" value="COBYRINATE A,C-DIAMIDE SYNTHASE"/>
    <property type="match status" value="1"/>
</dbReference>
<organism evidence="10 11">
    <name type="scientific">Laceyella tengchongensis</name>
    <dbReference type="NCBI Taxonomy" id="574699"/>
    <lineage>
        <taxon>Bacteria</taxon>
        <taxon>Bacillati</taxon>
        <taxon>Bacillota</taxon>
        <taxon>Bacilli</taxon>
        <taxon>Bacillales</taxon>
        <taxon>Thermoactinomycetaceae</taxon>
        <taxon>Laceyella</taxon>
    </lineage>
</organism>
<evidence type="ECO:0000256" key="5">
    <source>
        <dbReference type="ARBA" id="ARBA00022842"/>
    </source>
</evidence>
<evidence type="ECO:0000259" key="9">
    <source>
        <dbReference type="Pfam" id="PF07685"/>
    </source>
</evidence>
<evidence type="ECO:0000256" key="4">
    <source>
        <dbReference type="ARBA" id="ARBA00022840"/>
    </source>
</evidence>
<feature type="active site" description="Nucleophile" evidence="7">
    <location>
        <position position="336"/>
    </location>
</feature>
<feature type="site" description="Increases nucleophilicity of active site Cys" evidence="7">
    <location>
        <position position="439"/>
    </location>
</feature>
<dbReference type="PROSITE" id="PS51274">
    <property type="entry name" value="GATASE_COBBQ"/>
    <property type="match status" value="1"/>
</dbReference>
<dbReference type="CDD" id="cd03130">
    <property type="entry name" value="GATase1_CobB"/>
    <property type="match status" value="1"/>
</dbReference>
<dbReference type="GO" id="GO:0009236">
    <property type="term" value="P:cobalamin biosynthetic process"/>
    <property type="evidence" value="ECO:0007669"/>
    <property type="project" value="UniProtKB-UniRule"/>
</dbReference>
<feature type="domain" description="CobQ/CobB/MinD/ParA nucleotide binding" evidence="8">
    <location>
        <begin position="8"/>
        <end position="193"/>
    </location>
</feature>
<evidence type="ECO:0000256" key="6">
    <source>
        <dbReference type="ARBA" id="ARBA00022962"/>
    </source>
</evidence>
<evidence type="ECO:0000256" key="3">
    <source>
        <dbReference type="ARBA" id="ARBA00022741"/>
    </source>
</evidence>
<dbReference type="Proteomes" id="UP001157946">
    <property type="component" value="Unassembled WGS sequence"/>
</dbReference>
<keyword evidence="7" id="KW-0169">Cobalamin biosynthesis</keyword>
<gene>
    <name evidence="7" type="primary">cbiA</name>
    <name evidence="10" type="ORF">SAMN06265361_103335</name>
</gene>
<dbReference type="CDD" id="cd05388">
    <property type="entry name" value="CobB_N"/>
    <property type="match status" value="1"/>
</dbReference>
<dbReference type="AlphaFoldDB" id="A0AA45WP28"/>
<keyword evidence="4 7" id="KW-0067">ATP-binding</keyword>
<comment type="miscellaneous">
    <text evidence="7">The a and c carboxylates of cobyrinate are activated for nucleophilic attack via formation of a phosphorylated intermediate by ATP. CbiA catalyzes first the amidation of the c-carboxylate, and then that of the a-carboxylate.</text>
</comment>
<dbReference type="SUPFAM" id="SSF52317">
    <property type="entry name" value="Class I glutamine amidotransferase-like"/>
    <property type="match status" value="1"/>
</dbReference>
<dbReference type="Pfam" id="PF07685">
    <property type="entry name" value="GATase_3"/>
    <property type="match status" value="1"/>
</dbReference>
<comment type="cofactor">
    <cofactor evidence="1 7">
        <name>Mg(2+)</name>
        <dbReference type="ChEBI" id="CHEBI:18420"/>
    </cofactor>
</comment>
<dbReference type="HAMAP" id="MF_00027">
    <property type="entry name" value="CobB_CbiA"/>
    <property type="match status" value="1"/>
</dbReference>
<accession>A0AA45WP28</accession>
<keyword evidence="6 7" id="KW-0315">Glutamine amidotransferase</keyword>
<dbReference type="Gene3D" id="3.40.50.880">
    <property type="match status" value="1"/>
</dbReference>
<keyword evidence="2 7" id="KW-0436">Ligase</keyword>
<dbReference type="NCBIfam" id="TIGR00379">
    <property type="entry name" value="cobB"/>
    <property type="match status" value="1"/>
</dbReference>
<dbReference type="RefSeq" id="WP_102992324.1">
    <property type="nucleotide sequence ID" value="NZ_FXTU01000003.1"/>
</dbReference>
<evidence type="ECO:0000313" key="10">
    <source>
        <dbReference type="EMBL" id="SMP19937.1"/>
    </source>
</evidence>
<dbReference type="EMBL" id="FXTU01000003">
    <property type="protein sequence ID" value="SMP19937.1"/>
    <property type="molecule type" value="Genomic_DNA"/>
</dbReference>
<evidence type="ECO:0000313" key="11">
    <source>
        <dbReference type="Proteomes" id="UP001157946"/>
    </source>
</evidence>
<proteinExistence type="inferred from homology"/>
<dbReference type="NCBIfam" id="NF002204">
    <property type="entry name" value="PRK01077.1"/>
    <property type="match status" value="1"/>
</dbReference>
<evidence type="ECO:0000256" key="2">
    <source>
        <dbReference type="ARBA" id="ARBA00022598"/>
    </source>
</evidence>
<comment type="function">
    <text evidence="7">Catalyzes the ATP-dependent amidation of the two carboxylate groups at positions a and c of cobyrinate, using either L-glutamine or ammonia as the nitrogen source.</text>
</comment>
<evidence type="ECO:0000259" key="8">
    <source>
        <dbReference type="Pfam" id="PF01656"/>
    </source>
</evidence>
<dbReference type="Pfam" id="PF01656">
    <property type="entry name" value="CbiA"/>
    <property type="match status" value="1"/>
</dbReference>
<feature type="domain" description="CobB/CobQ-like glutamine amidotransferase" evidence="9">
    <location>
        <begin position="254"/>
        <end position="445"/>
    </location>
</feature>
<comment type="caution">
    <text evidence="10">The sequence shown here is derived from an EMBL/GenBank/DDBJ whole genome shotgun (WGS) entry which is preliminary data.</text>
</comment>